<evidence type="ECO:0000313" key="5">
    <source>
        <dbReference type="EMBL" id="NEN06387.1"/>
    </source>
</evidence>
<dbReference type="Gene3D" id="1.10.510.10">
    <property type="entry name" value="Transferase(Phosphotransferase) domain 1"/>
    <property type="match status" value="1"/>
</dbReference>
<dbReference type="InterPro" id="IPR017441">
    <property type="entry name" value="Protein_kinase_ATP_BS"/>
</dbReference>
<dbReference type="GO" id="GO:0004672">
    <property type="term" value="F:protein kinase activity"/>
    <property type="evidence" value="ECO:0007669"/>
    <property type="project" value="InterPro"/>
</dbReference>
<dbReference type="SUPFAM" id="SSF56112">
    <property type="entry name" value="Protein kinase-like (PK-like)"/>
    <property type="match status" value="1"/>
</dbReference>
<keyword evidence="6" id="KW-1185">Reference proteome</keyword>
<dbReference type="PROSITE" id="PS00107">
    <property type="entry name" value="PROTEIN_KINASE_ATP"/>
    <property type="match status" value="1"/>
</dbReference>
<evidence type="ECO:0000256" key="3">
    <source>
        <dbReference type="SAM" id="Phobius"/>
    </source>
</evidence>
<accession>A0A6L9XYV1</accession>
<dbReference type="RefSeq" id="WP_163289808.1">
    <property type="nucleotide sequence ID" value="NZ_JAAGWY010000002.1"/>
</dbReference>
<evidence type="ECO:0000256" key="2">
    <source>
        <dbReference type="SAM" id="MobiDB-lite"/>
    </source>
</evidence>
<dbReference type="GO" id="GO:0005524">
    <property type="term" value="F:ATP binding"/>
    <property type="evidence" value="ECO:0007669"/>
    <property type="project" value="UniProtKB-UniRule"/>
</dbReference>
<comment type="caution">
    <text evidence="5">The sequence shown here is derived from an EMBL/GenBank/DDBJ whole genome shotgun (WGS) entry which is preliminary data.</text>
</comment>
<gene>
    <name evidence="5" type="ORF">G3T36_10930</name>
</gene>
<organism evidence="5 6">
    <name type="scientific">Leifsonia tongyongensis</name>
    <dbReference type="NCBI Taxonomy" id="1268043"/>
    <lineage>
        <taxon>Bacteria</taxon>
        <taxon>Bacillati</taxon>
        <taxon>Actinomycetota</taxon>
        <taxon>Actinomycetes</taxon>
        <taxon>Micrococcales</taxon>
        <taxon>Microbacteriaceae</taxon>
        <taxon>Leifsonia</taxon>
    </lineage>
</organism>
<feature type="region of interest" description="Disordered" evidence="2">
    <location>
        <begin position="331"/>
        <end position="379"/>
    </location>
</feature>
<evidence type="ECO:0000313" key="6">
    <source>
        <dbReference type="Proteomes" id="UP000474967"/>
    </source>
</evidence>
<dbReference type="Proteomes" id="UP000474967">
    <property type="component" value="Unassembled WGS sequence"/>
</dbReference>
<protein>
    <recommendedName>
        <fullName evidence="4">Protein kinase domain-containing protein</fullName>
    </recommendedName>
</protein>
<name>A0A6L9XYV1_9MICO</name>
<keyword evidence="1" id="KW-0067">ATP-binding</keyword>
<dbReference type="EMBL" id="JAAGWY010000002">
    <property type="protein sequence ID" value="NEN06387.1"/>
    <property type="molecule type" value="Genomic_DNA"/>
</dbReference>
<dbReference type="AlphaFoldDB" id="A0A6L9XYV1"/>
<keyword evidence="3" id="KW-0812">Transmembrane</keyword>
<evidence type="ECO:0000259" key="4">
    <source>
        <dbReference type="PROSITE" id="PS50011"/>
    </source>
</evidence>
<reference evidence="5 6" key="1">
    <citation type="journal article" date="2014" name="J. Microbiol.">
        <title>Diaminobutyricibacter tongyongensis gen. nov., sp. nov. and Homoserinibacter gongjuensis gen. nov., sp. nov. belong to the family Microbacteriaceae.</title>
        <authorList>
            <person name="Kim S.J."/>
            <person name="Ahn J.H."/>
            <person name="Weon H.Y."/>
            <person name="Hamada M."/>
            <person name="Suzuki K."/>
            <person name="Kwon S.W."/>
        </authorList>
    </citation>
    <scope>NUCLEOTIDE SEQUENCE [LARGE SCALE GENOMIC DNA]</scope>
    <source>
        <strain evidence="5 6">NBRC 108724</strain>
    </source>
</reference>
<proteinExistence type="predicted"/>
<dbReference type="PROSITE" id="PS50011">
    <property type="entry name" value="PROTEIN_KINASE_DOM"/>
    <property type="match status" value="1"/>
</dbReference>
<keyword evidence="3" id="KW-1133">Transmembrane helix</keyword>
<keyword evidence="1" id="KW-0547">Nucleotide-binding</keyword>
<feature type="binding site" evidence="1">
    <location>
        <position position="65"/>
    </location>
    <ligand>
        <name>ATP</name>
        <dbReference type="ChEBI" id="CHEBI:30616"/>
    </ligand>
</feature>
<sequence>MTRRRERTAQASEARLELRVDAAAASVGLRVLRELGDGGTSRVCLVVPRDADPLRSLDASRAAMKVPRFEAVSDRRVREDRVLASVRSPHVVALLGTPDAGTGTLLLEHLPGGTLGELLARREFLRIGEAVTIVVSLVRALAVLHAAGYRHGSLSSSKVMFAADGRPVLVGLSHAVAVAPSPMGGAAPAESADDAGFREIVGLVASAVGDAAIEPAVAELMALTRPGLAESMDPAAWLQLETRIFRVGRPEPVLLVPLSAPLISAAGRGAPTDAVRRPGEATMMFRARFGGDRLAGLLRLARQKRKLLIYSAGCILVTGAVVVALVAPPSGDRGRAATAATDAPSGARHEALAPSSVAPTNPSPTPTPGASPAAVSEAQPVDPVDAAARLLRARFECFASNPADEHCLDAVLQPGSAMEGSDRADLRLGDHAASAARRDYRAHEVSLIERMGDAALLALTPSAASTRTDGTSAQTKPASLLIVRGEAGWRLRELFEN</sequence>
<feature type="domain" description="Protein kinase" evidence="4">
    <location>
        <begin position="29"/>
        <end position="289"/>
    </location>
</feature>
<feature type="transmembrane region" description="Helical" evidence="3">
    <location>
        <begin position="307"/>
        <end position="327"/>
    </location>
</feature>
<dbReference type="InterPro" id="IPR000719">
    <property type="entry name" value="Prot_kinase_dom"/>
</dbReference>
<dbReference type="SMART" id="SM00220">
    <property type="entry name" value="S_TKc"/>
    <property type="match status" value="1"/>
</dbReference>
<evidence type="ECO:0000256" key="1">
    <source>
        <dbReference type="PROSITE-ProRule" id="PRU10141"/>
    </source>
</evidence>
<dbReference type="InterPro" id="IPR011009">
    <property type="entry name" value="Kinase-like_dom_sf"/>
</dbReference>
<keyword evidence="3" id="KW-0472">Membrane</keyword>